<name>A0ABN8RTX9_9CNID</name>
<keyword evidence="6" id="KW-0325">Glycoprotein</keyword>
<evidence type="ECO:0000256" key="5">
    <source>
        <dbReference type="ARBA" id="ARBA00022801"/>
    </source>
</evidence>
<reference evidence="11 12" key="1">
    <citation type="submission" date="2022-05" db="EMBL/GenBank/DDBJ databases">
        <authorList>
            <consortium name="Genoscope - CEA"/>
            <person name="William W."/>
        </authorList>
    </citation>
    <scope>NUCLEOTIDE SEQUENCE [LARGE SCALE GENOMIC DNA]</scope>
</reference>
<feature type="domain" description="Glycoside hydrolase family 20 catalytic" evidence="9">
    <location>
        <begin position="156"/>
        <end position="242"/>
    </location>
</feature>
<dbReference type="PANTHER" id="PTHR22600">
    <property type="entry name" value="BETA-HEXOSAMINIDASE"/>
    <property type="match status" value="1"/>
</dbReference>
<evidence type="ECO:0000256" key="3">
    <source>
        <dbReference type="ARBA" id="ARBA00012663"/>
    </source>
</evidence>
<evidence type="ECO:0000256" key="6">
    <source>
        <dbReference type="ARBA" id="ARBA00023180"/>
    </source>
</evidence>
<organism evidence="11 12">
    <name type="scientific">Porites evermanni</name>
    <dbReference type="NCBI Taxonomy" id="104178"/>
    <lineage>
        <taxon>Eukaryota</taxon>
        <taxon>Metazoa</taxon>
        <taxon>Cnidaria</taxon>
        <taxon>Anthozoa</taxon>
        <taxon>Hexacorallia</taxon>
        <taxon>Scleractinia</taxon>
        <taxon>Fungiina</taxon>
        <taxon>Poritidae</taxon>
        <taxon>Porites</taxon>
    </lineage>
</organism>
<feature type="signal peptide" evidence="8">
    <location>
        <begin position="1"/>
        <end position="23"/>
    </location>
</feature>
<evidence type="ECO:0000256" key="4">
    <source>
        <dbReference type="ARBA" id="ARBA00022729"/>
    </source>
</evidence>
<keyword evidence="5" id="KW-0378">Hydrolase</keyword>
<dbReference type="Gene3D" id="3.30.379.10">
    <property type="entry name" value="Chitobiase/beta-hexosaminidase domain 2-like"/>
    <property type="match status" value="1"/>
</dbReference>
<evidence type="ECO:0000256" key="2">
    <source>
        <dbReference type="ARBA" id="ARBA00006285"/>
    </source>
</evidence>
<accession>A0ABN8RTX9</accession>
<dbReference type="SUPFAM" id="SSF51445">
    <property type="entry name" value="(Trans)glycosidases"/>
    <property type="match status" value="1"/>
</dbReference>
<evidence type="ECO:0000313" key="12">
    <source>
        <dbReference type="Proteomes" id="UP001159427"/>
    </source>
</evidence>
<sequence length="248" mass="28054">MSVLNSVVILSLFSVFLFVNSNASVWPLPTAIYLSGPPLPISPVFTFKTSSTSGVLKRGITRYLEIIRQQIVGENVDHHLRANQTLSELVLSVRSDNESLQVDTSYWYILKVSNGKASIEAKTPYGALYGMETFSQLIVDGNLINSTVNIDDQPQYVHRGLMLDTGRRYFPFELVKNILDGMSFVKLNVLHLHILDWCRFSVQSKLYPELQERTTQFYTQEQIKDLVSYAGDRGIRVIPEVESAKVCN</sequence>
<dbReference type="SUPFAM" id="SSF55545">
    <property type="entry name" value="beta-N-acetylhexosaminidase-like domain"/>
    <property type="match status" value="1"/>
</dbReference>
<dbReference type="EMBL" id="CALNXI010002097">
    <property type="protein sequence ID" value="CAH3182941.1"/>
    <property type="molecule type" value="Genomic_DNA"/>
</dbReference>
<keyword evidence="4 8" id="KW-0732">Signal</keyword>
<gene>
    <name evidence="11" type="ORF">PEVE_00014487</name>
</gene>
<proteinExistence type="inferred from homology"/>
<comment type="catalytic activity">
    <reaction evidence="1">
        <text>Hydrolysis of terminal non-reducing N-acetyl-D-hexosamine residues in N-acetyl-beta-D-hexosaminides.</text>
        <dbReference type="EC" id="3.2.1.52"/>
    </reaction>
</comment>
<evidence type="ECO:0000256" key="7">
    <source>
        <dbReference type="ARBA" id="ARBA00023295"/>
    </source>
</evidence>
<feature type="chain" id="PRO_5046494770" description="beta-N-acetylhexosaminidase" evidence="8">
    <location>
        <begin position="24"/>
        <end position="248"/>
    </location>
</feature>
<comment type="similarity">
    <text evidence="2">Belongs to the glycosyl hydrolase 20 family.</text>
</comment>
<dbReference type="InterPro" id="IPR025705">
    <property type="entry name" value="Beta_hexosaminidase_sua/sub"/>
</dbReference>
<protein>
    <recommendedName>
        <fullName evidence="3">beta-N-acetylhexosaminidase</fullName>
        <ecNumber evidence="3">3.2.1.52</ecNumber>
    </recommendedName>
</protein>
<evidence type="ECO:0000256" key="1">
    <source>
        <dbReference type="ARBA" id="ARBA00001231"/>
    </source>
</evidence>
<dbReference type="InterPro" id="IPR015883">
    <property type="entry name" value="Glyco_hydro_20_cat"/>
</dbReference>
<dbReference type="Pfam" id="PF00728">
    <property type="entry name" value="Glyco_hydro_20"/>
    <property type="match status" value="1"/>
</dbReference>
<dbReference type="EC" id="3.2.1.52" evidence="3"/>
<dbReference type="PANTHER" id="PTHR22600:SF26">
    <property type="entry name" value="BETA-N-ACETYLHEXOSAMINIDASE"/>
    <property type="match status" value="1"/>
</dbReference>
<evidence type="ECO:0000259" key="9">
    <source>
        <dbReference type="Pfam" id="PF00728"/>
    </source>
</evidence>
<dbReference type="InterPro" id="IPR029018">
    <property type="entry name" value="Hex-like_dom2"/>
</dbReference>
<dbReference type="Gene3D" id="3.20.20.80">
    <property type="entry name" value="Glycosidases"/>
    <property type="match status" value="1"/>
</dbReference>
<evidence type="ECO:0000313" key="11">
    <source>
        <dbReference type="EMBL" id="CAH3182941.1"/>
    </source>
</evidence>
<evidence type="ECO:0000259" key="10">
    <source>
        <dbReference type="Pfam" id="PF14845"/>
    </source>
</evidence>
<dbReference type="PRINTS" id="PR00738">
    <property type="entry name" value="GLHYDRLASE20"/>
</dbReference>
<feature type="domain" description="Beta-hexosaminidase eukaryotic type N-terminal" evidence="10">
    <location>
        <begin position="25"/>
        <end position="137"/>
    </location>
</feature>
<keyword evidence="7" id="KW-0326">Glycosidase</keyword>
<comment type="caution">
    <text evidence="11">The sequence shown here is derived from an EMBL/GenBank/DDBJ whole genome shotgun (WGS) entry which is preliminary data.</text>
</comment>
<dbReference type="Pfam" id="PF14845">
    <property type="entry name" value="Glycohydro_20b2"/>
    <property type="match status" value="1"/>
</dbReference>
<keyword evidence="12" id="KW-1185">Reference proteome</keyword>
<dbReference type="Proteomes" id="UP001159427">
    <property type="component" value="Unassembled WGS sequence"/>
</dbReference>
<dbReference type="InterPro" id="IPR017853">
    <property type="entry name" value="GH"/>
</dbReference>
<dbReference type="InterPro" id="IPR029019">
    <property type="entry name" value="HEX_eukaryotic_N"/>
</dbReference>
<evidence type="ECO:0000256" key="8">
    <source>
        <dbReference type="SAM" id="SignalP"/>
    </source>
</evidence>